<name>A0A8J6AVG6_9EUKA</name>
<feature type="compositionally biased region" description="Polar residues" evidence="1">
    <location>
        <begin position="236"/>
        <end position="262"/>
    </location>
</feature>
<keyword evidence="3" id="KW-1185">Reference proteome</keyword>
<feature type="compositionally biased region" description="Low complexity" evidence="1">
    <location>
        <begin position="187"/>
        <end position="199"/>
    </location>
</feature>
<comment type="caution">
    <text evidence="2">The sequence shown here is derived from an EMBL/GenBank/DDBJ whole genome shotgun (WGS) entry which is preliminary data.</text>
</comment>
<feature type="region of interest" description="Disordered" evidence="1">
    <location>
        <begin position="416"/>
        <end position="436"/>
    </location>
</feature>
<organism evidence="2 3">
    <name type="scientific">Carpediemonas membranifera</name>
    <dbReference type="NCBI Taxonomy" id="201153"/>
    <lineage>
        <taxon>Eukaryota</taxon>
        <taxon>Metamonada</taxon>
        <taxon>Carpediemonas-like organisms</taxon>
        <taxon>Carpediemonas</taxon>
    </lineage>
</organism>
<feature type="region of interest" description="Disordered" evidence="1">
    <location>
        <begin position="1"/>
        <end position="274"/>
    </location>
</feature>
<dbReference type="EMBL" id="JAHDYR010000036">
    <property type="protein sequence ID" value="KAG9392595.1"/>
    <property type="molecule type" value="Genomic_DNA"/>
</dbReference>
<evidence type="ECO:0000256" key="1">
    <source>
        <dbReference type="SAM" id="MobiDB-lite"/>
    </source>
</evidence>
<reference evidence="2" key="1">
    <citation type="submission" date="2021-05" db="EMBL/GenBank/DDBJ databases">
        <title>A free-living protist that lacks canonical eukaryotic 1 DNA replication and segregation systems.</title>
        <authorList>
            <person name="Salas-Leiva D.E."/>
            <person name="Tromer E.C."/>
            <person name="Curtis B.A."/>
            <person name="Jerlstrom-Hultqvist J."/>
            <person name="Kolisko M."/>
            <person name="Yi Z."/>
            <person name="Salas-Leiva J.S."/>
            <person name="Gallot-Lavallee L."/>
            <person name="Kops G.J.P.L."/>
            <person name="Archibald J.M."/>
            <person name="Simpson A.G.B."/>
            <person name="Roger A.J."/>
        </authorList>
    </citation>
    <scope>NUCLEOTIDE SEQUENCE</scope>
    <source>
        <strain evidence="2">BICM</strain>
    </source>
</reference>
<dbReference type="AlphaFoldDB" id="A0A8J6AVG6"/>
<protein>
    <submittedName>
        <fullName evidence="2">Uncharacterized protein</fullName>
    </submittedName>
</protein>
<feature type="compositionally biased region" description="Pro residues" evidence="1">
    <location>
        <begin position="200"/>
        <end position="212"/>
    </location>
</feature>
<evidence type="ECO:0000313" key="2">
    <source>
        <dbReference type="EMBL" id="KAG9392595.1"/>
    </source>
</evidence>
<feature type="compositionally biased region" description="Polar residues" evidence="1">
    <location>
        <begin position="15"/>
        <end position="45"/>
    </location>
</feature>
<feature type="compositionally biased region" description="Basic and acidic residues" evidence="1">
    <location>
        <begin position="47"/>
        <end position="65"/>
    </location>
</feature>
<feature type="compositionally biased region" description="Polar residues" evidence="1">
    <location>
        <begin position="127"/>
        <end position="177"/>
    </location>
</feature>
<proteinExistence type="predicted"/>
<evidence type="ECO:0000313" key="3">
    <source>
        <dbReference type="Proteomes" id="UP000717585"/>
    </source>
</evidence>
<feature type="region of interest" description="Disordered" evidence="1">
    <location>
        <begin position="317"/>
        <end position="357"/>
    </location>
</feature>
<feature type="compositionally biased region" description="Low complexity" evidence="1">
    <location>
        <begin position="213"/>
        <end position="235"/>
    </location>
</feature>
<sequence>MKIPRTQFPWEARGSGQNNRLSQHSTKPSFIMTSNQPSEEASTTPVRDIRHRELNSRIMEEDRPRTHTGAHIEGWMDSPVVHTPSPRKEAVEMSPSLTSSTSSKRSTSSDSSPESKYSVGSPVGQEISASESPDLFGTSSPSIQLSPTPTITVESPQLNAEGDSNVTAYSEKSLTTSPIPPATKAIPTSPTPGNTSPSGPLMPSPSASPPPTTSSGGQPNNSGSSASSLDSPQPLGTSTPFTPVVSSPLKTQENSRSQSPTMSLPVESMKGSGVPVVYDSQDRTGFNNFNNFYMNESDNEPINPSNIAGQVSATTLKPGKPVRIPAPHEQEASPAQREQAPPNPQHAPNLPDGNHHANVMGAFATLSQELLNSAGGMGGSTLGQLQAHGSYLALLQLQLQTLLAASYSGFSSAQQMLSGQAPQPQPQPSHADSTQQWRYQPMAEQSFAPPPVMVGNPQFMPPNMAPPMPPSGYSYFGYGGPQYSTSSYKMPANSHPPASMRMPPYQMPGAYPTHPSMSPLPQYSHSSYHTAHGSSNDAAVKGGYHYITLEDVQGRIEAMRPPVLTEEQAMDYVSRYDVPLEYGIDWNA</sequence>
<feature type="compositionally biased region" description="Low complexity" evidence="1">
    <location>
        <begin position="94"/>
        <end position="118"/>
    </location>
</feature>
<dbReference type="Proteomes" id="UP000717585">
    <property type="component" value="Unassembled WGS sequence"/>
</dbReference>
<accession>A0A8J6AVG6</accession>
<gene>
    <name evidence="2" type="ORF">J8273_6063</name>
</gene>